<evidence type="ECO:0000256" key="2">
    <source>
        <dbReference type="ARBA" id="ARBA00023043"/>
    </source>
</evidence>
<dbReference type="Proteomes" id="UP000256970">
    <property type="component" value="Unassembled WGS sequence"/>
</dbReference>
<dbReference type="InterPro" id="IPR036770">
    <property type="entry name" value="Ankyrin_rpt-contain_sf"/>
</dbReference>
<protein>
    <submittedName>
        <fullName evidence="4">Uncharacterized protein</fullName>
    </submittedName>
</protein>
<evidence type="ECO:0000313" key="4">
    <source>
        <dbReference type="EMBL" id="SZX64973.1"/>
    </source>
</evidence>
<keyword evidence="5" id="KW-1185">Reference proteome</keyword>
<dbReference type="EMBL" id="FNXT01000521">
    <property type="protein sequence ID" value="SZX64973.1"/>
    <property type="molecule type" value="Genomic_DNA"/>
</dbReference>
<sequence length="184" mass="19986">MERNPWWQNVAGDSGAWPGPVGVKPDGGGSIRGQGRVGSMKLHRACHNKELDEVLRLVDDGADVNEVEAAGNTPLHSAAFEGWAEGVELLLQLGAKVNASNNAGDTPWHWAVNMGWAEVAALLEASGASKQKGQVLVPEHVPKVKDFYSKECWAHHPKPYGDFMAFKQKERSELEAERKKAVGV</sequence>
<dbReference type="GO" id="GO:0004842">
    <property type="term" value="F:ubiquitin-protein transferase activity"/>
    <property type="evidence" value="ECO:0007669"/>
    <property type="project" value="TreeGrafter"/>
</dbReference>
<evidence type="ECO:0000256" key="3">
    <source>
        <dbReference type="PROSITE-ProRule" id="PRU00023"/>
    </source>
</evidence>
<reference evidence="4 5" key="1">
    <citation type="submission" date="2016-10" db="EMBL/GenBank/DDBJ databases">
        <authorList>
            <person name="Cai Z."/>
        </authorList>
    </citation>
    <scope>NUCLEOTIDE SEQUENCE [LARGE SCALE GENOMIC DNA]</scope>
</reference>
<evidence type="ECO:0000256" key="1">
    <source>
        <dbReference type="ARBA" id="ARBA00022737"/>
    </source>
</evidence>
<name>A0A383VJ57_TETOB</name>
<gene>
    <name evidence="4" type="ORF">BQ4739_LOCUS5445</name>
</gene>
<dbReference type="Pfam" id="PF12796">
    <property type="entry name" value="Ank_2"/>
    <property type="match status" value="1"/>
</dbReference>
<dbReference type="PANTHER" id="PTHR24171:SF8">
    <property type="entry name" value="BRCA1-ASSOCIATED RING DOMAIN PROTEIN 1"/>
    <property type="match status" value="1"/>
</dbReference>
<feature type="repeat" description="ANK" evidence="3">
    <location>
        <begin position="70"/>
        <end position="102"/>
    </location>
</feature>
<accession>A0A383VJ57</accession>
<keyword evidence="1" id="KW-0677">Repeat</keyword>
<dbReference type="GO" id="GO:0085020">
    <property type="term" value="P:protein K6-linked ubiquitination"/>
    <property type="evidence" value="ECO:0007669"/>
    <property type="project" value="TreeGrafter"/>
</dbReference>
<dbReference type="SUPFAM" id="SSF48403">
    <property type="entry name" value="Ankyrin repeat"/>
    <property type="match status" value="1"/>
</dbReference>
<dbReference type="PROSITE" id="PS50297">
    <property type="entry name" value="ANK_REP_REGION"/>
    <property type="match status" value="1"/>
</dbReference>
<dbReference type="PANTHER" id="PTHR24171">
    <property type="entry name" value="ANKYRIN REPEAT DOMAIN-CONTAINING PROTEIN 39-RELATED"/>
    <property type="match status" value="1"/>
</dbReference>
<dbReference type="PROSITE" id="PS50088">
    <property type="entry name" value="ANK_REPEAT"/>
    <property type="match status" value="2"/>
</dbReference>
<dbReference type="SMART" id="SM00248">
    <property type="entry name" value="ANK"/>
    <property type="match status" value="3"/>
</dbReference>
<dbReference type="AlphaFoldDB" id="A0A383VJ57"/>
<dbReference type="Gene3D" id="1.25.40.20">
    <property type="entry name" value="Ankyrin repeat-containing domain"/>
    <property type="match status" value="1"/>
</dbReference>
<dbReference type="STRING" id="3088.A0A383VJ57"/>
<dbReference type="InterPro" id="IPR002110">
    <property type="entry name" value="Ankyrin_rpt"/>
</dbReference>
<organism evidence="4 5">
    <name type="scientific">Tetradesmus obliquus</name>
    <name type="common">Green alga</name>
    <name type="synonym">Acutodesmus obliquus</name>
    <dbReference type="NCBI Taxonomy" id="3088"/>
    <lineage>
        <taxon>Eukaryota</taxon>
        <taxon>Viridiplantae</taxon>
        <taxon>Chlorophyta</taxon>
        <taxon>core chlorophytes</taxon>
        <taxon>Chlorophyceae</taxon>
        <taxon>CS clade</taxon>
        <taxon>Sphaeropleales</taxon>
        <taxon>Scenedesmaceae</taxon>
        <taxon>Tetradesmus</taxon>
    </lineage>
</organism>
<proteinExistence type="predicted"/>
<feature type="repeat" description="ANK" evidence="3">
    <location>
        <begin position="37"/>
        <end position="69"/>
    </location>
</feature>
<keyword evidence="2 3" id="KW-0040">ANK repeat</keyword>
<evidence type="ECO:0000313" key="5">
    <source>
        <dbReference type="Proteomes" id="UP000256970"/>
    </source>
</evidence>